<dbReference type="RefSeq" id="WP_199393825.1">
    <property type="nucleotide sequence ID" value="NZ_JAEMHK010000002.1"/>
</dbReference>
<proteinExistence type="predicted"/>
<dbReference type="Gene3D" id="2.40.10.220">
    <property type="entry name" value="predicted glycosyltransferase like domains"/>
    <property type="match status" value="1"/>
</dbReference>
<evidence type="ECO:0000313" key="3">
    <source>
        <dbReference type="Proteomes" id="UP000641025"/>
    </source>
</evidence>
<sequence>MKAFAERNSVRFKGEIPLEVKQGTGITRDFSACGLYFFTDQEVMLGERLELVMMLEHQNQTQKVRLRCQADVVRIETAADRLGVAVAINKHLVDAAEDAAGHS</sequence>
<organism evidence="2 3">
    <name type="scientific">Geomonas propionica</name>
    <dbReference type="NCBI Taxonomy" id="2798582"/>
    <lineage>
        <taxon>Bacteria</taxon>
        <taxon>Pseudomonadati</taxon>
        <taxon>Thermodesulfobacteriota</taxon>
        <taxon>Desulfuromonadia</taxon>
        <taxon>Geobacterales</taxon>
        <taxon>Geobacteraceae</taxon>
        <taxon>Geomonas</taxon>
    </lineage>
</organism>
<evidence type="ECO:0000313" key="2">
    <source>
        <dbReference type="EMBL" id="MBJ6799316.1"/>
    </source>
</evidence>
<dbReference type="EMBL" id="JAEMHK010000002">
    <property type="protein sequence ID" value="MBJ6799316.1"/>
    <property type="molecule type" value="Genomic_DNA"/>
</dbReference>
<reference evidence="2 3" key="1">
    <citation type="submission" date="2020-12" db="EMBL/GenBank/DDBJ databases">
        <title>Geomonas sp. Red259, isolated from paddy soil.</title>
        <authorList>
            <person name="Xu Z."/>
            <person name="Zhang Z."/>
            <person name="Masuda Y."/>
            <person name="Itoh H."/>
            <person name="Senoo K."/>
        </authorList>
    </citation>
    <scope>NUCLEOTIDE SEQUENCE [LARGE SCALE GENOMIC DNA]</scope>
    <source>
        <strain evidence="2 3">Red259</strain>
    </source>
</reference>
<gene>
    <name evidence="2" type="ORF">JFN90_04095</name>
</gene>
<name>A0ABS0YMV9_9BACT</name>
<dbReference type="Proteomes" id="UP000641025">
    <property type="component" value="Unassembled WGS sequence"/>
</dbReference>
<feature type="domain" description="PilZ" evidence="1">
    <location>
        <begin position="7"/>
        <end position="88"/>
    </location>
</feature>
<dbReference type="Pfam" id="PF07238">
    <property type="entry name" value="PilZ"/>
    <property type="match status" value="1"/>
</dbReference>
<dbReference type="InterPro" id="IPR009875">
    <property type="entry name" value="PilZ_domain"/>
</dbReference>
<accession>A0ABS0YMV9</accession>
<comment type="caution">
    <text evidence="2">The sequence shown here is derived from an EMBL/GenBank/DDBJ whole genome shotgun (WGS) entry which is preliminary data.</text>
</comment>
<protein>
    <submittedName>
        <fullName evidence="2">PilZ domain-containing protein</fullName>
    </submittedName>
</protein>
<evidence type="ECO:0000259" key="1">
    <source>
        <dbReference type="Pfam" id="PF07238"/>
    </source>
</evidence>
<keyword evidence="3" id="KW-1185">Reference proteome</keyword>